<accession>K0RTR6</accession>
<comment type="caution">
    <text evidence="1">The sequence shown here is derived from an EMBL/GenBank/DDBJ whole genome shotgun (WGS) entry which is preliminary data.</text>
</comment>
<evidence type="ECO:0000313" key="1">
    <source>
        <dbReference type="EMBL" id="EJK57208.1"/>
    </source>
</evidence>
<feature type="non-terminal residue" evidence="1">
    <location>
        <position position="36"/>
    </location>
</feature>
<dbReference type="EMBL" id="AGNL01029080">
    <property type="protein sequence ID" value="EJK57208.1"/>
    <property type="molecule type" value="Genomic_DNA"/>
</dbReference>
<organism evidence="1 2">
    <name type="scientific">Thalassiosira oceanica</name>
    <name type="common">Marine diatom</name>
    <dbReference type="NCBI Taxonomy" id="159749"/>
    <lineage>
        <taxon>Eukaryota</taxon>
        <taxon>Sar</taxon>
        <taxon>Stramenopiles</taxon>
        <taxon>Ochrophyta</taxon>
        <taxon>Bacillariophyta</taxon>
        <taxon>Coscinodiscophyceae</taxon>
        <taxon>Thalassiosirophycidae</taxon>
        <taxon>Thalassiosirales</taxon>
        <taxon>Thalassiosiraceae</taxon>
        <taxon>Thalassiosira</taxon>
    </lineage>
</organism>
<keyword evidence="2" id="KW-1185">Reference proteome</keyword>
<dbReference type="Proteomes" id="UP000266841">
    <property type="component" value="Unassembled WGS sequence"/>
</dbReference>
<sequence>MEESGDKVEGKDALRGRGIIWEEDFSHVAIALAVPT</sequence>
<dbReference type="AlphaFoldDB" id="K0RTR6"/>
<protein>
    <submittedName>
        <fullName evidence="1">Uncharacterized protein</fullName>
    </submittedName>
</protein>
<gene>
    <name evidence="1" type="ORF">THAOC_22775</name>
</gene>
<evidence type="ECO:0000313" key="2">
    <source>
        <dbReference type="Proteomes" id="UP000266841"/>
    </source>
</evidence>
<reference evidence="1 2" key="1">
    <citation type="journal article" date="2012" name="Genome Biol.">
        <title>Genome and low-iron response of an oceanic diatom adapted to chronic iron limitation.</title>
        <authorList>
            <person name="Lommer M."/>
            <person name="Specht M."/>
            <person name="Roy A.S."/>
            <person name="Kraemer L."/>
            <person name="Andreson R."/>
            <person name="Gutowska M.A."/>
            <person name="Wolf J."/>
            <person name="Bergner S.V."/>
            <person name="Schilhabel M.B."/>
            <person name="Klostermeier U.C."/>
            <person name="Beiko R.G."/>
            <person name="Rosenstiel P."/>
            <person name="Hippler M."/>
            <person name="Laroche J."/>
        </authorList>
    </citation>
    <scope>NUCLEOTIDE SEQUENCE [LARGE SCALE GENOMIC DNA]</scope>
    <source>
        <strain evidence="1 2">CCMP1005</strain>
    </source>
</reference>
<name>K0RTR6_THAOC</name>
<proteinExistence type="predicted"/>